<protein>
    <submittedName>
        <fullName evidence="10">Glycerophosphocholine phosphodiesterase GPCPD1-like protein</fullName>
    </submittedName>
</protein>
<dbReference type="PROSITE" id="PS51166">
    <property type="entry name" value="CBM20"/>
    <property type="match status" value="1"/>
</dbReference>
<dbReference type="InterPro" id="IPR030395">
    <property type="entry name" value="GP_PDE_dom"/>
</dbReference>
<dbReference type="SMART" id="SM01065">
    <property type="entry name" value="CBM_2"/>
    <property type="match status" value="1"/>
</dbReference>
<dbReference type="STRING" id="1965070.A0A443QIJ9"/>
<reference evidence="10 11" key="1">
    <citation type="journal article" date="2018" name="Gigascience">
        <title>Genomes of trombidid mites reveal novel predicted allergens and laterally-transferred genes associated with secondary metabolism.</title>
        <authorList>
            <person name="Dong X."/>
            <person name="Chaisiri K."/>
            <person name="Xia D."/>
            <person name="Armstrong S.D."/>
            <person name="Fang Y."/>
            <person name="Donnelly M.J."/>
            <person name="Kadowaki T."/>
            <person name="McGarry J.W."/>
            <person name="Darby A.C."/>
            <person name="Makepeace B.L."/>
        </authorList>
    </citation>
    <scope>NUCLEOTIDE SEQUENCE [LARGE SCALE GENOMIC DNA]</scope>
    <source>
        <strain evidence="10">UoL-WK</strain>
    </source>
</reference>
<dbReference type="GO" id="GO:0016829">
    <property type="term" value="F:lyase activity"/>
    <property type="evidence" value="ECO:0007669"/>
    <property type="project" value="UniProtKB-KW"/>
</dbReference>
<dbReference type="InterPro" id="IPR013783">
    <property type="entry name" value="Ig-like_fold"/>
</dbReference>
<dbReference type="InterPro" id="IPR051578">
    <property type="entry name" value="GDPD"/>
</dbReference>
<evidence type="ECO:0000256" key="2">
    <source>
        <dbReference type="ARBA" id="ARBA00007277"/>
    </source>
</evidence>
<keyword evidence="11" id="KW-1185">Reference proteome</keyword>
<dbReference type="InterPro" id="IPR002044">
    <property type="entry name" value="CBM20"/>
</dbReference>
<sequence length="545" mass="62687">MEKKVAFRVIAHTRGDEKVFVCGSCPELGNWTICNSLELKRGEKDEWYNELTVATDDAFEYLFFIGLQLSKDGKFVVKRWETDFRRQIKPSLSSADQLHVFGELESLTGSMEVQTGCLIRCSAIHVIIDGDAFKFWGTRNKNRKFSYKLTAINFDDKTNFSEIDIAVLNDSNHLFKLQNKLGHEYDQNELVMFQLFTCEAHNMGLCFSFYELENEKLFGTAFFVIEKTLMQPSPDYHFDFRRNWTNFKSQMARGVHVGHKGSGNHRRDDTAASVVENTIASINYAIDHGADMVEFDVLLTKDKVPVLFHDFEVDVALNKRKSKENELMTLRVHDLSYNQLHTLQVSPVSHGNKKFEVLDADKPDNLPFCSLESVFHAAKPVPFNIEIKYPTFDDKDIDMNEYVDIILKTVFQHAGNREIIFSCFDPNVCSMLRLKQNKYFVLFLTRGETKKLPHPTDRRMSTVEMATYFAQCMNFAGICCAVGDLINEIPLIDFVTTRNLLLFCFGDDINDYKVVTKLAKAGVHGIIYDRIDKILPQELQSKNKK</sequence>
<dbReference type="PANTHER" id="PTHR22958:SF1">
    <property type="entry name" value="GLYCEROPHOSPHOCHOLINE PHOSPHODIESTERASE GPCPD1"/>
    <property type="match status" value="1"/>
</dbReference>
<evidence type="ECO:0000313" key="10">
    <source>
        <dbReference type="EMBL" id="RWS02826.1"/>
    </source>
</evidence>
<name>A0A443QIJ9_9ACAR</name>
<dbReference type="SUPFAM" id="SSF51695">
    <property type="entry name" value="PLC-like phosphodiesterases"/>
    <property type="match status" value="1"/>
</dbReference>
<evidence type="ECO:0000256" key="4">
    <source>
        <dbReference type="ARBA" id="ARBA00022801"/>
    </source>
</evidence>
<dbReference type="PANTHER" id="PTHR22958">
    <property type="entry name" value="GLYCEROPHOSPHORYL DIESTER PHOSPHODIESTERASE"/>
    <property type="match status" value="1"/>
</dbReference>
<keyword evidence="3" id="KW-0479">Metal-binding</keyword>
<proteinExistence type="inferred from homology"/>
<dbReference type="CDD" id="cd08572">
    <property type="entry name" value="GDPD_GDE5_like"/>
    <property type="match status" value="1"/>
</dbReference>
<keyword evidence="4" id="KW-0378">Hydrolase</keyword>
<comment type="caution">
    <text evidence="10">The sequence shown here is derived from an EMBL/GenBank/DDBJ whole genome shotgun (WGS) entry which is preliminary data.</text>
</comment>
<dbReference type="GO" id="GO:2001070">
    <property type="term" value="F:starch binding"/>
    <property type="evidence" value="ECO:0007669"/>
    <property type="project" value="InterPro"/>
</dbReference>
<keyword evidence="7" id="KW-0456">Lyase</keyword>
<dbReference type="SUPFAM" id="SSF49452">
    <property type="entry name" value="Starch-binding domain-like"/>
    <property type="match status" value="1"/>
</dbReference>
<keyword evidence="5" id="KW-0460">Magnesium</keyword>
<dbReference type="GO" id="GO:0046475">
    <property type="term" value="P:glycerophospholipid catabolic process"/>
    <property type="evidence" value="ECO:0007669"/>
    <property type="project" value="TreeGrafter"/>
</dbReference>
<feature type="domain" description="CBM20" evidence="8">
    <location>
        <begin position="1"/>
        <end position="103"/>
    </location>
</feature>
<evidence type="ECO:0000256" key="7">
    <source>
        <dbReference type="ARBA" id="ARBA00023239"/>
    </source>
</evidence>
<gene>
    <name evidence="10" type="ORF">B4U79_09885</name>
</gene>
<dbReference type="PROSITE" id="PS51704">
    <property type="entry name" value="GP_PDE"/>
    <property type="match status" value="1"/>
</dbReference>
<dbReference type="InterPro" id="IPR017946">
    <property type="entry name" value="PLC-like_Pdiesterase_TIM-brl"/>
</dbReference>
<organism evidence="10 11">
    <name type="scientific">Dinothrombium tinctorium</name>
    <dbReference type="NCBI Taxonomy" id="1965070"/>
    <lineage>
        <taxon>Eukaryota</taxon>
        <taxon>Metazoa</taxon>
        <taxon>Ecdysozoa</taxon>
        <taxon>Arthropoda</taxon>
        <taxon>Chelicerata</taxon>
        <taxon>Arachnida</taxon>
        <taxon>Acari</taxon>
        <taxon>Acariformes</taxon>
        <taxon>Trombidiformes</taxon>
        <taxon>Prostigmata</taxon>
        <taxon>Anystina</taxon>
        <taxon>Parasitengona</taxon>
        <taxon>Trombidioidea</taxon>
        <taxon>Trombidiidae</taxon>
        <taxon>Dinothrombium</taxon>
    </lineage>
</organism>
<dbReference type="Pfam" id="PF00686">
    <property type="entry name" value="CBM_20"/>
    <property type="match status" value="1"/>
</dbReference>
<dbReference type="Pfam" id="PF03009">
    <property type="entry name" value="GDPD"/>
    <property type="match status" value="1"/>
</dbReference>
<dbReference type="AlphaFoldDB" id="A0A443QIJ9"/>
<dbReference type="Gene3D" id="3.20.20.190">
    <property type="entry name" value="Phosphatidylinositol (PI) phosphodiesterase"/>
    <property type="match status" value="1"/>
</dbReference>
<dbReference type="Gene3D" id="2.60.40.10">
    <property type="entry name" value="Immunoglobulins"/>
    <property type="match status" value="1"/>
</dbReference>
<dbReference type="FunFam" id="3.20.20.190:FF:000032">
    <property type="entry name" value="Glycerophosphoryl diester phosphodiesterase, putative"/>
    <property type="match status" value="1"/>
</dbReference>
<comment type="similarity">
    <text evidence="2">Belongs to the glycerophosphoryl diester phosphodiesterase family.</text>
</comment>
<evidence type="ECO:0000256" key="1">
    <source>
        <dbReference type="ARBA" id="ARBA00000110"/>
    </source>
</evidence>
<evidence type="ECO:0000256" key="6">
    <source>
        <dbReference type="ARBA" id="ARBA00023157"/>
    </source>
</evidence>
<keyword evidence="6" id="KW-1015">Disulfide bond</keyword>
<comment type="catalytic activity">
    <reaction evidence="1">
        <text>an N-(acyl)-sphingosylphosphoethanolamine = an N-(acyl)-sphingosyl-1,3-cyclic phosphate + ethanolamine</text>
        <dbReference type="Rhea" id="RHEA:60648"/>
        <dbReference type="ChEBI" id="CHEBI:57603"/>
        <dbReference type="ChEBI" id="CHEBI:143891"/>
        <dbReference type="ChEBI" id="CHEBI:143892"/>
    </reaction>
</comment>
<dbReference type="EMBL" id="NCKU01007186">
    <property type="protein sequence ID" value="RWS02826.1"/>
    <property type="molecule type" value="Genomic_DNA"/>
</dbReference>
<evidence type="ECO:0000256" key="5">
    <source>
        <dbReference type="ARBA" id="ARBA00022842"/>
    </source>
</evidence>
<dbReference type="InterPro" id="IPR013784">
    <property type="entry name" value="Carb-bd-like_fold"/>
</dbReference>
<evidence type="ECO:0000259" key="9">
    <source>
        <dbReference type="PROSITE" id="PS51704"/>
    </source>
</evidence>
<evidence type="ECO:0000256" key="3">
    <source>
        <dbReference type="ARBA" id="ARBA00022723"/>
    </source>
</evidence>
<dbReference type="OrthoDB" id="1058301at2759"/>
<evidence type="ECO:0000313" key="11">
    <source>
        <dbReference type="Proteomes" id="UP000285301"/>
    </source>
</evidence>
<dbReference type="GO" id="GO:0047389">
    <property type="term" value="F:glycerophosphocholine phosphodiesterase activity"/>
    <property type="evidence" value="ECO:0007669"/>
    <property type="project" value="TreeGrafter"/>
</dbReference>
<evidence type="ECO:0000259" key="8">
    <source>
        <dbReference type="PROSITE" id="PS51166"/>
    </source>
</evidence>
<accession>A0A443QIJ9</accession>
<feature type="domain" description="GP-PDE" evidence="9">
    <location>
        <begin position="260"/>
        <end position="538"/>
    </location>
</feature>
<dbReference type="GO" id="GO:0046872">
    <property type="term" value="F:metal ion binding"/>
    <property type="evidence" value="ECO:0007669"/>
    <property type="project" value="UniProtKB-KW"/>
</dbReference>
<dbReference type="Proteomes" id="UP000285301">
    <property type="component" value="Unassembled WGS sequence"/>
</dbReference>